<keyword evidence="3" id="KW-1185">Reference proteome</keyword>
<reference evidence="2 3" key="1">
    <citation type="journal article" date="2015" name="Genome Biol.">
        <title>Comparative genomics of Steinernema reveals deeply conserved gene regulatory networks.</title>
        <authorList>
            <person name="Dillman A.R."/>
            <person name="Macchietto M."/>
            <person name="Porter C.F."/>
            <person name="Rogers A."/>
            <person name="Williams B."/>
            <person name="Antoshechkin I."/>
            <person name="Lee M.M."/>
            <person name="Goodwin Z."/>
            <person name="Lu X."/>
            <person name="Lewis E.E."/>
            <person name="Goodrich-Blair H."/>
            <person name="Stock S.P."/>
            <person name="Adams B.J."/>
            <person name="Sternberg P.W."/>
            <person name="Mortazavi A."/>
        </authorList>
    </citation>
    <scope>NUCLEOTIDE SEQUENCE [LARGE SCALE GENOMIC DNA]</scope>
    <source>
        <strain evidence="2 3">ALL</strain>
    </source>
</reference>
<sequence>MWRRFVLKQDREGRQERARLRAEAKKVREERELQERERLREEQQEAYEQSLAVDPGEAAEGGRGEREAEDGEEGGREEAAEERRIEEKERRELLASLSVEPSAEVDTVEVRIRVPGSAFKTRRFHPSDDCFCTSNPRDSSLMNIGIGTRTGLRKTSADHFLLYLILIYSEVLSQVRDRPRGLGLIKLPTGMTDERSAPFVPNLYIAGNKASNKPQEVPDIHLPGQKVEFSGRSAFNPFTQAVAAMYHEDLTDSWGAGFGVNAVNNYGFNVKDNFDAFADAPINRNDGGYQPFITALAVGGEYDFLKIRDVAGHLDLPIPGVNELFDFDGRIMVKGGGNGVLNSHLDFPLTLSDPYERFPASFNYLNYMADRVAHYGHVIPNVNLLLVNREKIVDRLMSNKANPTYIG</sequence>
<dbReference type="AlphaFoldDB" id="A0A4U5MLF2"/>
<feature type="region of interest" description="Disordered" evidence="1">
    <location>
        <begin position="31"/>
        <end position="87"/>
    </location>
</feature>
<proteinExistence type="predicted"/>
<evidence type="ECO:0000256" key="1">
    <source>
        <dbReference type="SAM" id="MobiDB-lite"/>
    </source>
</evidence>
<feature type="compositionally biased region" description="Basic and acidic residues" evidence="1">
    <location>
        <begin position="73"/>
        <end position="87"/>
    </location>
</feature>
<reference evidence="2 3" key="2">
    <citation type="journal article" date="2019" name="G3 (Bethesda)">
        <title>Hybrid Assembly of the Genome of the Entomopathogenic Nematode Steinernema carpocapsae Identifies the X-Chromosome.</title>
        <authorList>
            <person name="Serra L."/>
            <person name="Macchietto M."/>
            <person name="Macias-Munoz A."/>
            <person name="McGill C.J."/>
            <person name="Rodriguez I.M."/>
            <person name="Rodriguez B."/>
            <person name="Murad R."/>
            <person name="Mortazavi A."/>
        </authorList>
    </citation>
    <scope>NUCLEOTIDE SEQUENCE [LARGE SCALE GENOMIC DNA]</scope>
    <source>
        <strain evidence="2 3">ALL</strain>
    </source>
</reference>
<feature type="compositionally biased region" description="Basic and acidic residues" evidence="1">
    <location>
        <begin position="31"/>
        <end position="43"/>
    </location>
</feature>
<comment type="caution">
    <text evidence="2">The sequence shown here is derived from an EMBL/GenBank/DDBJ whole genome shotgun (WGS) entry which is preliminary data.</text>
</comment>
<name>A0A4U5MLF2_STECR</name>
<dbReference type="EMBL" id="AZBU02000007">
    <property type="protein sequence ID" value="TKR70319.1"/>
    <property type="molecule type" value="Genomic_DNA"/>
</dbReference>
<organism evidence="2 3">
    <name type="scientific">Steinernema carpocapsae</name>
    <name type="common">Entomopathogenic nematode</name>
    <dbReference type="NCBI Taxonomy" id="34508"/>
    <lineage>
        <taxon>Eukaryota</taxon>
        <taxon>Metazoa</taxon>
        <taxon>Ecdysozoa</taxon>
        <taxon>Nematoda</taxon>
        <taxon>Chromadorea</taxon>
        <taxon>Rhabditida</taxon>
        <taxon>Tylenchina</taxon>
        <taxon>Panagrolaimomorpha</taxon>
        <taxon>Strongyloidoidea</taxon>
        <taxon>Steinernematidae</taxon>
        <taxon>Steinernema</taxon>
    </lineage>
</organism>
<evidence type="ECO:0000313" key="3">
    <source>
        <dbReference type="Proteomes" id="UP000298663"/>
    </source>
</evidence>
<protein>
    <submittedName>
        <fullName evidence="2">Uncharacterized protein</fullName>
    </submittedName>
</protein>
<dbReference type="Proteomes" id="UP000298663">
    <property type="component" value="Unassembled WGS sequence"/>
</dbReference>
<accession>A0A4U5MLF2</accession>
<evidence type="ECO:0000313" key="2">
    <source>
        <dbReference type="EMBL" id="TKR70319.1"/>
    </source>
</evidence>
<dbReference type="OrthoDB" id="5829808at2759"/>
<gene>
    <name evidence="2" type="ORF">L596_022360</name>
</gene>